<dbReference type="InterPro" id="IPR053924">
    <property type="entry name" value="RecX_HTH_2nd"/>
</dbReference>
<evidence type="ECO:0000259" key="6">
    <source>
        <dbReference type="Pfam" id="PF02631"/>
    </source>
</evidence>
<dbReference type="GO" id="GO:0005737">
    <property type="term" value="C:cytoplasm"/>
    <property type="evidence" value="ECO:0007669"/>
    <property type="project" value="UniProtKB-SubCell"/>
</dbReference>
<comment type="similarity">
    <text evidence="2 5">Belongs to the RecX family.</text>
</comment>
<organism evidence="8 9">
    <name type="scientific">Candidatus Monoglobus merdigallinarum</name>
    <dbReference type="NCBI Taxonomy" id="2838698"/>
    <lineage>
        <taxon>Bacteria</taxon>
        <taxon>Bacillati</taxon>
        <taxon>Bacillota</taxon>
        <taxon>Clostridia</taxon>
        <taxon>Monoglobales</taxon>
        <taxon>Monoglobaceae</taxon>
        <taxon>Monoglobus</taxon>
    </lineage>
</organism>
<dbReference type="Proteomes" id="UP000824162">
    <property type="component" value="Unassembled WGS sequence"/>
</dbReference>
<dbReference type="Pfam" id="PF21982">
    <property type="entry name" value="RecX_HTH1"/>
    <property type="match status" value="1"/>
</dbReference>
<feature type="domain" description="RecX second three-helical" evidence="6">
    <location>
        <begin position="53"/>
        <end position="93"/>
    </location>
</feature>
<dbReference type="PANTHER" id="PTHR33602:SF1">
    <property type="entry name" value="REGULATORY PROTEIN RECX FAMILY PROTEIN"/>
    <property type="match status" value="1"/>
</dbReference>
<evidence type="ECO:0000313" key="9">
    <source>
        <dbReference type="Proteomes" id="UP000824162"/>
    </source>
</evidence>
<reference evidence="8" key="1">
    <citation type="journal article" date="2021" name="PeerJ">
        <title>Extensive microbial diversity within the chicken gut microbiome revealed by metagenomics and culture.</title>
        <authorList>
            <person name="Gilroy R."/>
            <person name="Ravi A."/>
            <person name="Getino M."/>
            <person name="Pursley I."/>
            <person name="Horton D.L."/>
            <person name="Alikhan N.F."/>
            <person name="Baker D."/>
            <person name="Gharbi K."/>
            <person name="Hall N."/>
            <person name="Watson M."/>
            <person name="Adriaenssens E.M."/>
            <person name="Foster-Nyarko E."/>
            <person name="Jarju S."/>
            <person name="Secka A."/>
            <person name="Antonio M."/>
            <person name="Oren A."/>
            <person name="Chaudhuri R.R."/>
            <person name="La Ragione R."/>
            <person name="Hildebrand F."/>
            <person name="Pallen M.J."/>
        </authorList>
    </citation>
    <scope>NUCLEOTIDE SEQUENCE</scope>
    <source>
        <strain evidence="8">5790</strain>
    </source>
</reference>
<evidence type="ECO:0000259" key="7">
    <source>
        <dbReference type="Pfam" id="PF21982"/>
    </source>
</evidence>
<dbReference type="PANTHER" id="PTHR33602">
    <property type="entry name" value="REGULATORY PROTEIN RECX FAMILY PROTEIN"/>
    <property type="match status" value="1"/>
</dbReference>
<dbReference type="GO" id="GO:0006282">
    <property type="term" value="P:regulation of DNA repair"/>
    <property type="evidence" value="ECO:0007669"/>
    <property type="project" value="UniProtKB-UniRule"/>
</dbReference>
<evidence type="ECO:0000256" key="5">
    <source>
        <dbReference type="HAMAP-Rule" id="MF_01114"/>
    </source>
</evidence>
<dbReference type="InterPro" id="IPR003783">
    <property type="entry name" value="Regulatory_RecX"/>
</dbReference>
<dbReference type="HAMAP" id="MF_01114">
    <property type="entry name" value="RecX"/>
    <property type="match status" value="1"/>
</dbReference>
<dbReference type="EMBL" id="DXIJ01000115">
    <property type="protein sequence ID" value="HIV86258.1"/>
    <property type="molecule type" value="Genomic_DNA"/>
</dbReference>
<dbReference type="Gene3D" id="1.10.10.10">
    <property type="entry name" value="Winged helix-like DNA-binding domain superfamily/Winged helix DNA-binding domain"/>
    <property type="match status" value="2"/>
</dbReference>
<evidence type="ECO:0000256" key="1">
    <source>
        <dbReference type="ARBA" id="ARBA00004496"/>
    </source>
</evidence>
<dbReference type="InterPro" id="IPR053926">
    <property type="entry name" value="RecX_HTH_1st"/>
</dbReference>
<comment type="subcellular location">
    <subcellularLocation>
        <location evidence="1 5">Cytoplasm</location>
    </subcellularLocation>
</comment>
<comment type="function">
    <text evidence="5">Modulates RecA activity.</text>
</comment>
<evidence type="ECO:0000256" key="4">
    <source>
        <dbReference type="ARBA" id="ARBA00022490"/>
    </source>
</evidence>
<evidence type="ECO:0000256" key="2">
    <source>
        <dbReference type="ARBA" id="ARBA00009695"/>
    </source>
</evidence>
<evidence type="ECO:0000256" key="3">
    <source>
        <dbReference type="ARBA" id="ARBA00018111"/>
    </source>
</evidence>
<protein>
    <recommendedName>
        <fullName evidence="3 5">Regulatory protein RecX</fullName>
    </recommendedName>
</protein>
<evidence type="ECO:0000313" key="8">
    <source>
        <dbReference type="EMBL" id="HIV86258.1"/>
    </source>
</evidence>
<keyword evidence="4 5" id="KW-0963">Cytoplasm</keyword>
<feature type="domain" description="RecX first three-helical" evidence="7">
    <location>
        <begin position="9"/>
        <end position="46"/>
    </location>
</feature>
<sequence>MDDLTRGKKMALRLLAARMYTAEEVADRLVRKGIGRMAAEEVVSELVSGGIIDDKYYAECYINDAVKIGRKGSYRIRQELLRKGLPKAVIDRAFDEADVDFYAALREYVSDKLSVTDISSRRDYERFRAMLARRGYTLDEIRSVLDEYEFDFE</sequence>
<name>A0A9D1PRU0_9FIRM</name>
<dbReference type="AlphaFoldDB" id="A0A9D1PRU0"/>
<reference evidence="8" key="2">
    <citation type="submission" date="2021-04" db="EMBL/GenBank/DDBJ databases">
        <authorList>
            <person name="Gilroy R."/>
        </authorList>
    </citation>
    <scope>NUCLEOTIDE SEQUENCE</scope>
    <source>
        <strain evidence="8">5790</strain>
    </source>
</reference>
<accession>A0A9D1PRU0</accession>
<proteinExistence type="inferred from homology"/>
<dbReference type="InterPro" id="IPR036388">
    <property type="entry name" value="WH-like_DNA-bd_sf"/>
</dbReference>
<dbReference type="Pfam" id="PF02631">
    <property type="entry name" value="RecX_HTH2"/>
    <property type="match status" value="1"/>
</dbReference>
<comment type="caution">
    <text evidence="8">The sequence shown here is derived from an EMBL/GenBank/DDBJ whole genome shotgun (WGS) entry which is preliminary data.</text>
</comment>
<gene>
    <name evidence="5" type="primary">recX</name>
    <name evidence="8" type="ORF">H9900_05550</name>
</gene>